<dbReference type="InterPro" id="IPR050546">
    <property type="entry name" value="Glycosyl_Hydrlase_16"/>
</dbReference>
<keyword evidence="4" id="KW-1185">Reference proteome</keyword>
<organism evidence="3 4">
    <name type="scientific">Ceratocystis pirilliformis</name>
    <dbReference type="NCBI Taxonomy" id="259994"/>
    <lineage>
        <taxon>Eukaryota</taxon>
        <taxon>Fungi</taxon>
        <taxon>Dikarya</taxon>
        <taxon>Ascomycota</taxon>
        <taxon>Pezizomycotina</taxon>
        <taxon>Sordariomycetes</taxon>
        <taxon>Hypocreomycetidae</taxon>
        <taxon>Microascales</taxon>
        <taxon>Ceratocystidaceae</taxon>
        <taxon>Ceratocystis</taxon>
    </lineage>
</organism>
<comment type="caution">
    <text evidence="3">The sequence shown here is derived from an EMBL/GenBank/DDBJ whole genome shotgun (WGS) entry which is preliminary data.</text>
</comment>
<dbReference type="InterPro" id="IPR013320">
    <property type="entry name" value="ConA-like_dom_sf"/>
</dbReference>
<dbReference type="Gene3D" id="2.60.120.200">
    <property type="match status" value="1"/>
</dbReference>
<sequence length="283" mass="30564">MVRSSFIFACIASFSASVLAAPQGSLPDKGLATPTTATVVSRTTPDPNVLIPSTVLSSEALMYQYFNWSYPWGTDHNGSARMARSQVVLSEDTETLTLNASRVDGQPPASSGGKEIAIRYLSGAVYANQHFTVNPGGGITYSGEFKAPVAKGTWPAFWLTASSGWPPEIDMAEWKGSGKISFNTFNTSSEVQALDVEYPSPEEWHKIRCETYDKNGKDVGVKFFMDDKLITTQTGKGFVGKGMRLIINLQMEGSSGSPGPETDTLYEIRGITAYKTANEVADP</sequence>
<feature type="signal peptide" evidence="1">
    <location>
        <begin position="1"/>
        <end position="20"/>
    </location>
</feature>
<dbReference type="PANTHER" id="PTHR10963:SF24">
    <property type="entry name" value="GLYCOSIDASE C21B10.07-RELATED"/>
    <property type="match status" value="1"/>
</dbReference>
<dbReference type="PANTHER" id="PTHR10963">
    <property type="entry name" value="GLYCOSYL HYDROLASE-RELATED"/>
    <property type="match status" value="1"/>
</dbReference>
<dbReference type="SUPFAM" id="SSF49899">
    <property type="entry name" value="Concanavalin A-like lectins/glucanases"/>
    <property type="match status" value="1"/>
</dbReference>
<evidence type="ECO:0000313" key="4">
    <source>
        <dbReference type="Proteomes" id="UP001583280"/>
    </source>
</evidence>
<accession>A0ABR3YNV3</accession>
<dbReference type="Proteomes" id="UP001583280">
    <property type="component" value="Unassembled WGS sequence"/>
</dbReference>
<dbReference type="InterPro" id="IPR000757">
    <property type="entry name" value="Beta-glucanase-like"/>
</dbReference>
<dbReference type="EMBL" id="JAWDJO010000209">
    <property type="protein sequence ID" value="KAL1889617.1"/>
    <property type="molecule type" value="Genomic_DNA"/>
</dbReference>
<dbReference type="PROSITE" id="PS51762">
    <property type="entry name" value="GH16_2"/>
    <property type="match status" value="1"/>
</dbReference>
<protein>
    <recommendedName>
        <fullName evidence="2">GH16 domain-containing protein</fullName>
    </recommendedName>
</protein>
<evidence type="ECO:0000256" key="1">
    <source>
        <dbReference type="SAM" id="SignalP"/>
    </source>
</evidence>
<evidence type="ECO:0000259" key="2">
    <source>
        <dbReference type="PROSITE" id="PS51762"/>
    </source>
</evidence>
<name>A0ABR3YNV3_9PEZI</name>
<feature type="domain" description="GH16" evidence="2">
    <location>
        <begin position="39"/>
        <end position="279"/>
    </location>
</feature>
<keyword evidence="1" id="KW-0732">Signal</keyword>
<feature type="chain" id="PRO_5045363915" description="GH16 domain-containing protein" evidence="1">
    <location>
        <begin position="21"/>
        <end position="283"/>
    </location>
</feature>
<evidence type="ECO:0000313" key="3">
    <source>
        <dbReference type="EMBL" id="KAL1889617.1"/>
    </source>
</evidence>
<proteinExistence type="predicted"/>
<gene>
    <name evidence="3" type="ORF">Cpir12675_005697</name>
</gene>
<dbReference type="Pfam" id="PF00722">
    <property type="entry name" value="Glyco_hydro_16"/>
    <property type="match status" value="1"/>
</dbReference>
<reference evidence="3 4" key="1">
    <citation type="journal article" date="2024" name="IMA Fungus">
        <title>IMA Genome - F19 : A genome assembly and annotation guide to empower mycologists, including annotated draft genome sequences of Ceratocystis pirilliformis, Diaporthe australafricana, Fusarium ophioides, Paecilomyces lecythidis, and Sporothrix stenoceras.</title>
        <authorList>
            <person name="Aylward J."/>
            <person name="Wilson A.M."/>
            <person name="Visagie C.M."/>
            <person name="Spraker J."/>
            <person name="Barnes I."/>
            <person name="Buitendag C."/>
            <person name="Ceriani C."/>
            <person name="Del Mar Angel L."/>
            <person name="du Plessis D."/>
            <person name="Fuchs T."/>
            <person name="Gasser K."/>
            <person name="Kramer D."/>
            <person name="Li W."/>
            <person name="Munsamy K."/>
            <person name="Piso A."/>
            <person name="Price J.L."/>
            <person name="Sonnekus B."/>
            <person name="Thomas C."/>
            <person name="van der Nest A."/>
            <person name="van Dijk A."/>
            <person name="van Heerden A."/>
            <person name="van Vuuren N."/>
            <person name="Yilmaz N."/>
            <person name="Duong T.A."/>
            <person name="van der Merwe N.A."/>
            <person name="Wingfield M.J."/>
            <person name="Wingfield B.D."/>
        </authorList>
    </citation>
    <scope>NUCLEOTIDE SEQUENCE [LARGE SCALE GENOMIC DNA]</scope>
    <source>
        <strain evidence="3 4">CMW 12675</strain>
    </source>
</reference>